<dbReference type="GO" id="GO:0042840">
    <property type="term" value="P:D-glucuronate catabolic process"/>
    <property type="evidence" value="ECO:0007669"/>
    <property type="project" value="TreeGrafter"/>
</dbReference>
<dbReference type="NCBIfam" id="TIGR00695">
    <property type="entry name" value="uxuA"/>
    <property type="match status" value="1"/>
</dbReference>
<keyword evidence="7 9" id="KW-0464">Manganese</keyword>
<dbReference type="HAMAP" id="MF_00106">
    <property type="entry name" value="UxuA"/>
    <property type="match status" value="1"/>
</dbReference>
<name>A0A832I766_9THEM</name>
<comment type="pathway">
    <text evidence="3 9">Carbohydrate metabolism; pentose and glucuronate interconversion.</text>
</comment>
<evidence type="ECO:0000256" key="4">
    <source>
        <dbReference type="ARBA" id="ARBA00007389"/>
    </source>
</evidence>
<dbReference type="InterPro" id="IPR036237">
    <property type="entry name" value="Xyl_isomerase-like_sf"/>
</dbReference>
<gene>
    <name evidence="9 10" type="primary">uxuA</name>
    <name evidence="10" type="ORF">ENW55_09850</name>
</gene>
<keyword evidence="6 9" id="KW-0408">Iron</keyword>
<dbReference type="AlphaFoldDB" id="A0A832I766"/>
<evidence type="ECO:0000256" key="9">
    <source>
        <dbReference type="HAMAP-Rule" id="MF_00106"/>
    </source>
</evidence>
<dbReference type="PANTHER" id="PTHR30387:SF2">
    <property type="entry name" value="MANNONATE DEHYDRATASE"/>
    <property type="match status" value="1"/>
</dbReference>
<dbReference type="GO" id="GO:0030145">
    <property type="term" value="F:manganese ion binding"/>
    <property type="evidence" value="ECO:0007669"/>
    <property type="project" value="TreeGrafter"/>
</dbReference>
<evidence type="ECO:0000256" key="3">
    <source>
        <dbReference type="ARBA" id="ARBA00004892"/>
    </source>
</evidence>
<dbReference type="GO" id="GO:0008198">
    <property type="term" value="F:ferrous iron binding"/>
    <property type="evidence" value="ECO:0007669"/>
    <property type="project" value="TreeGrafter"/>
</dbReference>
<comment type="similarity">
    <text evidence="4 9">Belongs to the mannonate dehydratase family.</text>
</comment>
<dbReference type="InterPro" id="IPR004628">
    <property type="entry name" value="Man_deHydtase"/>
</dbReference>
<accession>A0A832I766</accession>
<dbReference type="Pfam" id="PF03786">
    <property type="entry name" value="UxuA"/>
    <property type="match status" value="1"/>
</dbReference>
<dbReference type="NCBIfam" id="NF003027">
    <property type="entry name" value="PRK03906.1"/>
    <property type="match status" value="1"/>
</dbReference>
<evidence type="ECO:0000256" key="6">
    <source>
        <dbReference type="ARBA" id="ARBA00023004"/>
    </source>
</evidence>
<dbReference type="Gene3D" id="3.20.20.150">
    <property type="entry name" value="Divalent-metal-dependent TIM barrel enzymes"/>
    <property type="match status" value="1"/>
</dbReference>
<sequence length="360" mass="41604">MRIVFRWFGDDDPVRLEHIRQIPGVEGIVGALFDVPVGEVWPLEKIMKLKAKVESHGLKLEVIESVNVHEDIKLGLPTRRRYIDNYKDTIVNLAKAGIKVVTYNFMPVFDWLRTDLRYKLPDGSETMYYDDELVRNITPKQLVAMMKQKAANFVLPGWEWDRLEELEKTLSMYEDVREEDLFENLVYFLREIVPVCEQFGVKMALHPDDPPWSVFHLPRIVTCEENIERILKSVDSPSNTLALCTGSLGVNTKNDIPRMIRHFGSMKKISFVHLRNFKLLGERKFYESAHPTFCGSLDMLQIVKALHEVGYDGYLRPDHGRTIWNEKARPGYGLYDRALGVCYILGLWEAVSSKDRGGDP</sequence>
<dbReference type="EC" id="4.2.1.8" evidence="5 9"/>
<evidence type="ECO:0000256" key="1">
    <source>
        <dbReference type="ARBA" id="ARBA00001794"/>
    </source>
</evidence>
<keyword evidence="8 9" id="KW-0456">Lyase</keyword>
<protein>
    <recommendedName>
        <fullName evidence="5 9">Mannonate dehydratase</fullName>
        <ecNumber evidence="5 9">4.2.1.8</ecNumber>
    </recommendedName>
    <alternativeName>
        <fullName evidence="9">D-mannonate hydro-lyase</fullName>
    </alternativeName>
</protein>
<evidence type="ECO:0000256" key="8">
    <source>
        <dbReference type="ARBA" id="ARBA00023239"/>
    </source>
</evidence>
<dbReference type="UniPathway" id="UPA00246"/>
<reference evidence="10" key="1">
    <citation type="journal article" date="2020" name="mSystems">
        <title>Genome- and Community-Level Interaction Insights into Carbon Utilization and Element Cycling Functions of Hydrothermarchaeota in Hydrothermal Sediment.</title>
        <authorList>
            <person name="Zhou Z."/>
            <person name="Liu Y."/>
            <person name="Xu W."/>
            <person name="Pan J."/>
            <person name="Luo Z.H."/>
            <person name="Li M."/>
        </authorList>
    </citation>
    <scope>NUCLEOTIDE SEQUENCE [LARGE SCALE GENOMIC DNA]</scope>
    <source>
        <strain evidence="10">SpSt-86</strain>
    </source>
</reference>
<evidence type="ECO:0000256" key="7">
    <source>
        <dbReference type="ARBA" id="ARBA00023211"/>
    </source>
</evidence>
<comment type="cofactor">
    <cofactor evidence="9">
        <name>Fe(2+)</name>
        <dbReference type="ChEBI" id="CHEBI:29033"/>
    </cofactor>
    <cofactor evidence="9">
        <name>Mn(2+)</name>
        <dbReference type="ChEBI" id="CHEBI:29035"/>
    </cofactor>
</comment>
<dbReference type="SUPFAM" id="SSF51658">
    <property type="entry name" value="Xylose isomerase-like"/>
    <property type="match status" value="1"/>
</dbReference>
<dbReference type="GO" id="GO:0008927">
    <property type="term" value="F:mannonate dehydratase activity"/>
    <property type="evidence" value="ECO:0007669"/>
    <property type="project" value="UniProtKB-UniRule"/>
</dbReference>
<dbReference type="EMBL" id="DTKQ01000056">
    <property type="protein sequence ID" value="HGZ80268.1"/>
    <property type="molecule type" value="Genomic_DNA"/>
</dbReference>
<comment type="catalytic activity">
    <reaction evidence="1 9">
        <text>D-mannonate = 2-dehydro-3-deoxy-D-gluconate + H2O</text>
        <dbReference type="Rhea" id="RHEA:20097"/>
        <dbReference type="ChEBI" id="CHEBI:15377"/>
        <dbReference type="ChEBI" id="CHEBI:17767"/>
        <dbReference type="ChEBI" id="CHEBI:57990"/>
        <dbReference type="EC" id="4.2.1.8"/>
    </reaction>
</comment>
<organism evidence="10">
    <name type="scientific">Pseudothermotoga hypogea</name>
    <dbReference type="NCBI Taxonomy" id="57487"/>
    <lineage>
        <taxon>Bacteria</taxon>
        <taxon>Thermotogati</taxon>
        <taxon>Thermotogota</taxon>
        <taxon>Thermotogae</taxon>
        <taxon>Thermotogales</taxon>
        <taxon>Thermotogaceae</taxon>
        <taxon>Pseudothermotoga</taxon>
    </lineage>
</organism>
<comment type="function">
    <text evidence="2 9">Catalyzes the dehydration of D-mannonate.</text>
</comment>
<evidence type="ECO:0000313" key="10">
    <source>
        <dbReference type="EMBL" id="HGZ80268.1"/>
    </source>
</evidence>
<comment type="caution">
    <text evidence="10">The sequence shown here is derived from an EMBL/GenBank/DDBJ whole genome shotgun (WGS) entry which is preliminary data.</text>
</comment>
<dbReference type="PIRSF" id="PIRSF016049">
    <property type="entry name" value="Man_dehyd"/>
    <property type="match status" value="1"/>
</dbReference>
<evidence type="ECO:0000256" key="2">
    <source>
        <dbReference type="ARBA" id="ARBA00002713"/>
    </source>
</evidence>
<proteinExistence type="inferred from homology"/>
<evidence type="ECO:0000256" key="5">
    <source>
        <dbReference type="ARBA" id="ARBA00012927"/>
    </source>
</evidence>
<dbReference type="PANTHER" id="PTHR30387">
    <property type="entry name" value="MANNONATE DEHYDRATASE"/>
    <property type="match status" value="1"/>
</dbReference>